<feature type="region of interest" description="Disordered" evidence="3">
    <location>
        <begin position="1"/>
        <end position="81"/>
    </location>
</feature>
<dbReference type="RefSeq" id="XP_064658219.1">
    <property type="nucleotide sequence ID" value="XM_064803304.1"/>
</dbReference>
<feature type="compositionally biased region" description="Basic and acidic residues" evidence="3">
    <location>
        <begin position="267"/>
        <end position="276"/>
    </location>
</feature>
<dbReference type="GO" id="GO:0005085">
    <property type="term" value="F:guanyl-nucleotide exchange factor activity"/>
    <property type="evidence" value="ECO:0007669"/>
    <property type="project" value="UniProtKB-KW"/>
</dbReference>
<dbReference type="SUPFAM" id="SSF48366">
    <property type="entry name" value="Ras GEF"/>
    <property type="match status" value="1"/>
</dbReference>
<feature type="compositionally biased region" description="Polar residues" evidence="3">
    <location>
        <begin position="1000"/>
        <end position="1026"/>
    </location>
</feature>
<sequence>MDHSAPGRRRPPGAQPTSKPPVRIARDRGLQKETARRPTPGKIREAKDSSEIIRVPKRVEAIAAERPSTERRSTDDDPNARHFTVANVGRNGAVYLKPSRFQVPVNQTPATPPGTSDGKEEISMDWATRRPSAMSGTWTPRGPAPRGSALNATTPVPPLSMANGHDRRGTRSHSFSTLDTSGRPTFDSNDFQILVNGRDTGRPKSSVDLSDGILDLRIPHYRLGTPRFSDRGTAYLHNSMYTSNSEGMRSSVFSSAEYDKLFPAPPGKEHGGRSRESSSPYLHPAHAMHSLTPSRTPPTPQSNSPVGDINPSVYDKVEARLNDATLVRYSPTTGRITAATPARLIAQITSPLFLDYELLADFFLTFRNFLSPSDLLEYMLARMKWALSNDSDAGRIVRVRTFVALRHWILNYFADDFIPVFELRQRFCTLVNQLTLSLLRRADKGGTDVNVLGELKKCWRRTCAMYWPVSNALDTSPEADILPGRVAASPGFEASSTSLPLSVQARESQLDFRRSSVIRLPPEIEKDAQVSFAQPASPEAQTPNQHARTASIPTSPMSEDSLTVLSCSVPFLRNMMQGKEKPQRPVELQRNPHLDKSDRPTNGHKRSGSFSDALRDKRPPLPSAQPDGMDLRSLQSLTFTGGLVRGLLLQPSPSTVELLIPLSPPLDIQTHRSSGTSDSYFQEQQLQSVGMKRLVGDVRRALSSRRPRESPASSHRSTNSSDSRSSGNIGASAQAASWQQLSGPPRVDMLAERVATAYKEVFDGMDLQQSGQQEARPRADRESDAMMKEVEMEPSSPPRDMRRLDSHVTTGSRSIVIVDDTGMPEVPKKFGALPSVSSWSSGMAPDALFRSPQQAFDEWQGAKSEYRSGSATAVASEGLRQASGDPQMHDLLTVPGGWQEDTTDGEIPVGYTPARKSSSVNPSAFELQPVRHQLRRRPGGDLKATDHVHDLEPAPRHHHGDSYSTITHSMDSDNPPNELTGTHFSGQGYNGWQGIDDFAQRNTQPTSLLPTHSSQPNMRASFEQQVSHLKQLPEGQQQDEEGGIEDALAKLEGKPSNMTMRDSAGPASAVPQTQSRQGPRSSSVQFARVSAQGKHTDSADGSQLLSPTTDRQGASIYRYSGSEAESEEVMGRPVLRALNPDSPTTATSDGCAIESVDFADDPAQHTAYGRRYGEAERPSEDERSGLPHLGTPQGSFLLDDNESLSDISTEIADQSGDESLGVRSFFFDDTPADEFVPTFASYRPPPTPPPTIGPSTNVSSTSEPSPMMAPPRVPDKKTLKEAQSAPKLLPSNKQDPRFRQSAAELRRVHTAPSQKQVAHLPFVLAFESDVVAEQLTIIEKDALDEVEWKDLVGLSWKQTPPTIRNWVDFLQHESNGIDIVIARFNLVVKWVVSECLLTEAPSERARCITKYIHIAASCHRLRNYASMYQITLALLSADMARLHQTWALVAQAEKAVLERLEKLCQPVRNFHNLRSEMEEASAEAGCIPFIGLYTHDLMFNAQKPGHIDPMPPGKEKLVNFERYQTAATIVKSLLRLIEASSKYIFRPHPEVLSRCLWLAALEDGEITTRSKTLES</sequence>
<protein>
    <submittedName>
        <fullName evidence="6">Guanine nucleotide exchange factor lte1</fullName>
    </submittedName>
</protein>
<feature type="compositionally biased region" description="Low complexity" evidence="3">
    <location>
        <begin position="710"/>
        <end position="742"/>
    </location>
</feature>
<feature type="region of interest" description="Disordered" evidence="3">
    <location>
        <begin position="576"/>
        <end position="630"/>
    </location>
</feature>
<feature type="region of interest" description="Disordered" evidence="3">
    <location>
        <begin position="765"/>
        <end position="808"/>
    </location>
</feature>
<proteinExistence type="predicted"/>
<dbReference type="InterPro" id="IPR000651">
    <property type="entry name" value="Ras-like_Gua-exchang_fac_N"/>
</dbReference>
<feature type="region of interest" description="Disordered" evidence="3">
    <location>
        <begin position="700"/>
        <end position="744"/>
    </location>
</feature>
<dbReference type="Gene3D" id="1.10.840.10">
    <property type="entry name" value="Ras guanine-nucleotide exchange factors catalytic domain"/>
    <property type="match status" value="1"/>
</dbReference>
<dbReference type="CDD" id="cd06224">
    <property type="entry name" value="REM"/>
    <property type="match status" value="1"/>
</dbReference>
<evidence type="ECO:0000259" key="5">
    <source>
        <dbReference type="PROSITE" id="PS50212"/>
    </source>
</evidence>
<feature type="compositionally biased region" description="Basic and acidic residues" evidence="3">
    <location>
        <begin position="24"/>
        <end position="51"/>
    </location>
</feature>
<dbReference type="Pfam" id="PF00617">
    <property type="entry name" value="RasGEF"/>
    <property type="match status" value="1"/>
</dbReference>
<feature type="compositionally biased region" description="Basic and acidic residues" evidence="3">
    <location>
        <begin position="67"/>
        <end position="80"/>
    </location>
</feature>
<gene>
    <name evidence="6" type="primary">LTE1</name>
    <name evidence="6" type="ORF">LTR77_006062</name>
</gene>
<dbReference type="InterPro" id="IPR036964">
    <property type="entry name" value="RASGEF_cat_dom_sf"/>
</dbReference>
<feature type="region of interest" description="Disordered" evidence="3">
    <location>
        <begin position="1157"/>
        <end position="1200"/>
    </location>
</feature>
<dbReference type="SMART" id="SM00147">
    <property type="entry name" value="RasGEF"/>
    <property type="match status" value="1"/>
</dbReference>
<feature type="region of interest" description="Disordered" evidence="3">
    <location>
        <begin position="261"/>
        <end position="310"/>
    </location>
</feature>
<dbReference type="SMART" id="SM00229">
    <property type="entry name" value="RasGEFN"/>
    <property type="match status" value="1"/>
</dbReference>
<keyword evidence="7" id="KW-1185">Reference proteome</keyword>
<dbReference type="Gene3D" id="1.20.870.10">
    <property type="entry name" value="Son of sevenless (SoS) protein Chain: S domain 1"/>
    <property type="match status" value="1"/>
</dbReference>
<dbReference type="GO" id="GO:0007265">
    <property type="term" value="P:Ras protein signal transduction"/>
    <property type="evidence" value="ECO:0007669"/>
    <property type="project" value="TreeGrafter"/>
</dbReference>
<reference evidence="6 7" key="1">
    <citation type="submission" date="2023-08" db="EMBL/GenBank/DDBJ databases">
        <title>Black Yeasts Isolated from many extreme environments.</title>
        <authorList>
            <person name="Coleine C."/>
            <person name="Stajich J.E."/>
            <person name="Selbmann L."/>
        </authorList>
    </citation>
    <scope>NUCLEOTIDE SEQUENCE [LARGE SCALE GENOMIC DNA]</scope>
    <source>
        <strain evidence="6 7">CCFEE 5935</strain>
    </source>
</reference>
<feature type="compositionally biased region" description="Polar residues" evidence="3">
    <location>
        <begin position="1099"/>
        <end position="1112"/>
    </location>
</feature>
<feature type="domain" description="N-terminal Ras-GEF" evidence="5">
    <location>
        <begin position="332"/>
        <end position="456"/>
    </location>
</feature>
<organism evidence="6 7">
    <name type="scientific">Saxophila tyrrhenica</name>
    <dbReference type="NCBI Taxonomy" id="1690608"/>
    <lineage>
        <taxon>Eukaryota</taxon>
        <taxon>Fungi</taxon>
        <taxon>Dikarya</taxon>
        <taxon>Ascomycota</taxon>
        <taxon>Pezizomycotina</taxon>
        <taxon>Dothideomycetes</taxon>
        <taxon>Dothideomycetidae</taxon>
        <taxon>Mycosphaerellales</taxon>
        <taxon>Extremaceae</taxon>
        <taxon>Saxophila</taxon>
    </lineage>
</organism>
<name>A0AAV9P7N7_9PEZI</name>
<dbReference type="Proteomes" id="UP001337655">
    <property type="component" value="Unassembled WGS sequence"/>
</dbReference>
<feature type="compositionally biased region" description="Polar residues" evidence="3">
    <location>
        <begin position="1070"/>
        <end position="1085"/>
    </location>
</feature>
<feature type="region of interest" description="Disordered" evidence="3">
    <location>
        <begin position="1055"/>
        <end position="1114"/>
    </location>
</feature>
<feature type="compositionally biased region" description="Basic residues" evidence="3">
    <location>
        <begin position="1"/>
        <end position="11"/>
    </location>
</feature>
<dbReference type="GO" id="GO:0005886">
    <property type="term" value="C:plasma membrane"/>
    <property type="evidence" value="ECO:0007669"/>
    <property type="project" value="TreeGrafter"/>
</dbReference>
<comment type="caution">
    <text evidence="6">The sequence shown here is derived from an EMBL/GenBank/DDBJ whole genome shotgun (WGS) entry which is preliminary data.</text>
</comment>
<dbReference type="InterPro" id="IPR001895">
    <property type="entry name" value="RASGEF_cat_dom"/>
</dbReference>
<feature type="compositionally biased region" description="Polar residues" evidence="3">
    <location>
        <begin position="971"/>
        <end position="987"/>
    </location>
</feature>
<feature type="compositionally biased region" description="Basic and acidic residues" evidence="3">
    <location>
        <begin position="775"/>
        <end position="791"/>
    </location>
</feature>
<dbReference type="PANTHER" id="PTHR23113">
    <property type="entry name" value="GUANINE NUCLEOTIDE EXCHANGE FACTOR"/>
    <property type="match status" value="1"/>
</dbReference>
<evidence type="ECO:0000259" key="4">
    <source>
        <dbReference type="PROSITE" id="PS50009"/>
    </source>
</evidence>
<feature type="compositionally biased region" description="Pro residues" evidence="3">
    <location>
        <begin position="1243"/>
        <end position="1252"/>
    </location>
</feature>
<dbReference type="EMBL" id="JAVRRT010000009">
    <property type="protein sequence ID" value="KAK5168753.1"/>
    <property type="molecule type" value="Genomic_DNA"/>
</dbReference>
<evidence type="ECO:0000256" key="2">
    <source>
        <dbReference type="PROSITE-ProRule" id="PRU00168"/>
    </source>
</evidence>
<feature type="compositionally biased region" description="Basic and acidic residues" evidence="3">
    <location>
        <begin position="1171"/>
        <end position="1185"/>
    </location>
</feature>
<feature type="compositionally biased region" description="Polar residues" evidence="3">
    <location>
        <begin position="531"/>
        <end position="561"/>
    </location>
</feature>
<dbReference type="InterPro" id="IPR023578">
    <property type="entry name" value="Ras_GEF_dom_sf"/>
</dbReference>
<dbReference type="PROSITE" id="PS50212">
    <property type="entry name" value="RASGEF_NTER"/>
    <property type="match status" value="1"/>
</dbReference>
<feature type="region of interest" description="Disordered" evidence="3">
    <location>
        <begin position="530"/>
        <end position="561"/>
    </location>
</feature>
<evidence type="ECO:0000313" key="6">
    <source>
        <dbReference type="EMBL" id="KAK5168753.1"/>
    </source>
</evidence>
<evidence type="ECO:0000256" key="1">
    <source>
        <dbReference type="ARBA" id="ARBA00022658"/>
    </source>
</evidence>
<feature type="region of interest" description="Disordered" evidence="3">
    <location>
        <begin position="971"/>
        <end position="1026"/>
    </location>
</feature>
<dbReference type="PANTHER" id="PTHR23113:SF363">
    <property type="entry name" value="PROTEIN SON OF SEVENLESS"/>
    <property type="match status" value="1"/>
</dbReference>
<dbReference type="PROSITE" id="PS50009">
    <property type="entry name" value="RASGEF_CAT"/>
    <property type="match status" value="1"/>
</dbReference>
<dbReference type="GeneID" id="89927402"/>
<feature type="region of interest" description="Disordered" evidence="3">
    <location>
        <begin position="127"/>
        <end position="183"/>
    </location>
</feature>
<keyword evidence="1 2" id="KW-0344">Guanine-nucleotide releasing factor</keyword>
<feature type="region of interest" description="Disordered" evidence="3">
    <location>
        <begin position="1241"/>
        <end position="1300"/>
    </location>
</feature>
<feature type="domain" description="Ras-GEF" evidence="4">
    <location>
        <begin position="1327"/>
        <end position="1570"/>
    </location>
</feature>
<feature type="compositionally biased region" description="Polar residues" evidence="3">
    <location>
        <begin position="1253"/>
        <end position="1264"/>
    </location>
</feature>
<dbReference type="InterPro" id="IPR008937">
    <property type="entry name" value="Ras-like_GEF"/>
</dbReference>
<evidence type="ECO:0000256" key="3">
    <source>
        <dbReference type="SAM" id="MobiDB-lite"/>
    </source>
</evidence>
<feature type="compositionally biased region" description="Polar residues" evidence="3">
    <location>
        <begin position="172"/>
        <end position="183"/>
    </location>
</feature>
<accession>A0AAV9P7N7</accession>
<dbReference type="Pfam" id="PF00618">
    <property type="entry name" value="RasGEF_N"/>
    <property type="match status" value="1"/>
</dbReference>
<feature type="compositionally biased region" description="Basic and acidic residues" evidence="3">
    <location>
        <begin position="590"/>
        <end position="601"/>
    </location>
</feature>
<evidence type="ECO:0000313" key="7">
    <source>
        <dbReference type="Proteomes" id="UP001337655"/>
    </source>
</evidence>